<dbReference type="InterPro" id="IPR010432">
    <property type="entry name" value="RDD"/>
</dbReference>
<dbReference type="Pfam" id="PF06271">
    <property type="entry name" value="RDD"/>
    <property type="match status" value="1"/>
</dbReference>
<feature type="transmembrane region" description="Helical" evidence="6">
    <location>
        <begin position="216"/>
        <end position="237"/>
    </location>
</feature>
<feature type="domain" description="GYF" evidence="8">
    <location>
        <begin position="5"/>
        <end position="52"/>
    </location>
</feature>
<name>A0A240EE61_9GAMM</name>
<keyword evidence="2" id="KW-1003">Cell membrane</keyword>
<dbReference type="PANTHER" id="PTHR36115">
    <property type="entry name" value="PROLINE-RICH ANTIGEN HOMOLOG-RELATED"/>
    <property type="match status" value="1"/>
</dbReference>
<evidence type="ECO:0000313" key="9">
    <source>
        <dbReference type="EMBL" id="SNX46215.1"/>
    </source>
</evidence>
<dbReference type="Pfam" id="PF14237">
    <property type="entry name" value="GYF_2"/>
    <property type="match status" value="1"/>
</dbReference>
<evidence type="ECO:0000256" key="6">
    <source>
        <dbReference type="SAM" id="Phobius"/>
    </source>
</evidence>
<accession>A0A240EE61</accession>
<comment type="subcellular location">
    <subcellularLocation>
        <location evidence="1">Cell membrane</location>
        <topology evidence="1">Multi-pass membrane protein</topology>
    </subcellularLocation>
</comment>
<evidence type="ECO:0000256" key="3">
    <source>
        <dbReference type="ARBA" id="ARBA00022692"/>
    </source>
</evidence>
<gene>
    <name evidence="9" type="ORF">SAMN05421731_10944</name>
</gene>
<evidence type="ECO:0000313" key="10">
    <source>
        <dbReference type="Proteomes" id="UP000219042"/>
    </source>
</evidence>
<dbReference type="PANTHER" id="PTHR36115:SF4">
    <property type="entry name" value="MEMBRANE PROTEIN"/>
    <property type="match status" value="1"/>
</dbReference>
<organism evidence="9 10">
    <name type="scientific">Acinetobacter puyangensis</name>
    <dbReference type="NCBI Taxonomy" id="1096779"/>
    <lineage>
        <taxon>Bacteria</taxon>
        <taxon>Pseudomonadati</taxon>
        <taxon>Pseudomonadota</taxon>
        <taxon>Gammaproteobacteria</taxon>
        <taxon>Moraxellales</taxon>
        <taxon>Moraxellaceae</taxon>
        <taxon>Acinetobacter</taxon>
    </lineage>
</organism>
<dbReference type="InterPro" id="IPR025640">
    <property type="entry name" value="GYF_2"/>
</dbReference>
<evidence type="ECO:0000256" key="5">
    <source>
        <dbReference type="ARBA" id="ARBA00023136"/>
    </source>
</evidence>
<keyword evidence="5 6" id="KW-0472">Membrane</keyword>
<keyword evidence="3 6" id="KW-0812">Transmembrane</keyword>
<feature type="transmembrane region" description="Helical" evidence="6">
    <location>
        <begin position="166"/>
        <end position="185"/>
    </location>
</feature>
<evidence type="ECO:0000256" key="2">
    <source>
        <dbReference type="ARBA" id="ARBA00022475"/>
    </source>
</evidence>
<evidence type="ECO:0000256" key="1">
    <source>
        <dbReference type="ARBA" id="ARBA00004651"/>
    </source>
</evidence>
<feature type="domain" description="RDD" evidence="7">
    <location>
        <begin position="96"/>
        <end position="256"/>
    </location>
</feature>
<sequence>MMQIYLARNNQQAGPYTVEQLNQMLASQQVLLTDLIWHIGMTEWKTVGEVTQGQSHYYPEAPQTAEVAPTPSPFNPIPQQNTASAKIAIEKKPAALASLSKRAFAKFIDLCLWIPAGLFSTAFMSTEQKSQVATLQSEIFTLISQDKVDQANQLSYQVIALVPQSVWLAMAAYILAMLILQAILLHKTGQSVGKKVLGIQIVDANTKTPVNITRSFLLRSICFIILNYFITPIFSLIDWVFAFGKKRQALHDRLAKTVVIDKK</sequence>
<protein>
    <recommendedName>
        <fullName evidence="11">RDD family protein</fullName>
    </recommendedName>
</protein>
<dbReference type="AlphaFoldDB" id="A0A240EE61"/>
<keyword evidence="10" id="KW-1185">Reference proteome</keyword>
<evidence type="ECO:0000259" key="7">
    <source>
        <dbReference type="Pfam" id="PF06271"/>
    </source>
</evidence>
<proteinExistence type="predicted"/>
<dbReference type="Proteomes" id="UP000219042">
    <property type="component" value="Unassembled WGS sequence"/>
</dbReference>
<reference evidence="10" key="1">
    <citation type="submission" date="2016-09" db="EMBL/GenBank/DDBJ databases">
        <authorList>
            <person name="Varghese N."/>
            <person name="Submissions S."/>
        </authorList>
    </citation>
    <scope>NUCLEOTIDE SEQUENCE [LARGE SCALE GENOMIC DNA]</scope>
    <source>
        <strain evidence="10">ANC 4466</strain>
    </source>
</reference>
<evidence type="ECO:0008006" key="11">
    <source>
        <dbReference type="Google" id="ProtNLM"/>
    </source>
</evidence>
<keyword evidence="4 6" id="KW-1133">Transmembrane helix</keyword>
<dbReference type="GO" id="GO:0005886">
    <property type="term" value="C:plasma membrane"/>
    <property type="evidence" value="ECO:0007669"/>
    <property type="project" value="UniProtKB-SubCell"/>
</dbReference>
<dbReference type="EMBL" id="OANT01000009">
    <property type="protein sequence ID" value="SNX46215.1"/>
    <property type="molecule type" value="Genomic_DNA"/>
</dbReference>
<evidence type="ECO:0000259" key="8">
    <source>
        <dbReference type="Pfam" id="PF14237"/>
    </source>
</evidence>
<dbReference type="InterPro" id="IPR051791">
    <property type="entry name" value="Pra-immunoreactive"/>
</dbReference>
<evidence type="ECO:0000256" key="4">
    <source>
        <dbReference type="ARBA" id="ARBA00022989"/>
    </source>
</evidence>